<feature type="chain" id="PRO_5040837661" evidence="1">
    <location>
        <begin position="26"/>
        <end position="191"/>
    </location>
</feature>
<keyword evidence="1" id="KW-0732">Signal</keyword>
<name>A0A9W8PCM7_9AGAR</name>
<organism evidence="2 3">
    <name type="scientific">Lentinula detonsa</name>
    <dbReference type="NCBI Taxonomy" id="2804962"/>
    <lineage>
        <taxon>Eukaryota</taxon>
        <taxon>Fungi</taxon>
        <taxon>Dikarya</taxon>
        <taxon>Basidiomycota</taxon>
        <taxon>Agaricomycotina</taxon>
        <taxon>Agaricomycetes</taxon>
        <taxon>Agaricomycetidae</taxon>
        <taxon>Agaricales</taxon>
        <taxon>Marasmiineae</taxon>
        <taxon>Omphalotaceae</taxon>
        <taxon>Lentinula</taxon>
    </lineage>
</organism>
<dbReference type="Proteomes" id="UP001142393">
    <property type="component" value="Unassembled WGS sequence"/>
</dbReference>
<evidence type="ECO:0000313" key="3">
    <source>
        <dbReference type="Proteomes" id="UP001142393"/>
    </source>
</evidence>
<accession>A0A9W8PCM7</accession>
<dbReference type="AlphaFoldDB" id="A0A9W8PCM7"/>
<proteinExistence type="predicted"/>
<gene>
    <name evidence="2" type="ORF">DFH05DRAFT_1456239</name>
</gene>
<dbReference type="EMBL" id="JANVFU010000001">
    <property type="protein sequence ID" value="KAJ3751422.1"/>
    <property type="molecule type" value="Genomic_DNA"/>
</dbReference>
<evidence type="ECO:0000256" key="1">
    <source>
        <dbReference type="SAM" id="SignalP"/>
    </source>
</evidence>
<protein>
    <submittedName>
        <fullName evidence="2">Uncharacterized protein</fullName>
    </submittedName>
</protein>
<sequence>MLSSSFSLCPFSVIVLLSSLLLATAVPVGQSPRLGAVTGMPLIYEVQLMRSDQNGNAIHAGYEVGVNEIWALKVGGLEFRAVEEPKGSGTWKGLPVSVTGRANAGAITVGHATFSSPEVWQGVQNHLQSMTDSSNLEYIHHGLGYLQHGNYLDSNLLIWLQPNTGHGFVGLYNQMRALGGSAGGGPLTKKD</sequence>
<evidence type="ECO:0000313" key="2">
    <source>
        <dbReference type="EMBL" id="KAJ3751422.1"/>
    </source>
</evidence>
<keyword evidence="3" id="KW-1185">Reference proteome</keyword>
<feature type="signal peptide" evidence="1">
    <location>
        <begin position="1"/>
        <end position="25"/>
    </location>
</feature>
<reference evidence="2 3" key="1">
    <citation type="journal article" date="2023" name="Proc. Natl. Acad. Sci. U.S.A.">
        <title>A global phylogenomic analysis of the shiitake genus Lentinula.</title>
        <authorList>
            <person name="Sierra-Patev S."/>
            <person name="Min B."/>
            <person name="Naranjo-Ortiz M."/>
            <person name="Looney B."/>
            <person name="Konkel Z."/>
            <person name="Slot J.C."/>
            <person name="Sakamoto Y."/>
            <person name="Steenwyk J.L."/>
            <person name="Rokas A."/>
            <person name="Carro J."/>
            <person name="Camarero S."/>
            <person name="Ferreira P."/>
            <person name="Molpeceres G."/>
            <person name="Ruiz-Duenas F.J."/>
            <person name="Serrano A."/>
            <person name="Henrissat B."/>
            <person name="Drula E."/>
            <person name="Hughes K.W."/>
            <person name="Mata J.L."/>
            <person name="Ishikawa N.K."/>
            <person name="Vargas-Isla R."/>
            <person name="Ushijima S."/>
            <person name="Smith C.A."/>
            <person name="Donoghue J."/>
            <person name="Ahrendt S."/>
            <person name="Andreopoulos W."/>
            <person name="He G."/>
            <person name="LaButti K."/>
            <person name="Lipzen A."/>
            <person name="Ng V."/>
            <person name="Riley R."/>
            <person name="Sandor L."/>
            <person name="Barry K."/>
            <person name="Martinez A.T."/>
            <person name="Xiao Y."/>
            <person name="Gibbons J.G."/>
            <person name="Terashima K."/>
            <person name="Grigoriev I.V."/>
            <person name="Hibbett D."/>
        </authorList>
    </citation>
    <scope>NUCLEOTIDE SEQUENCE [LARGE SCALE GENOMIC DNA]</scope>
    <source>
        <strain evidence="2 3">TFB7810</strain>
    </source>
</reference>
<comment type="caution">
    <text evidence="2">The sequence shown here is derived from an EMBL/GenBank/DDBJ whole genome shotgun (WGS) entry which is preliminary data.</text>
</comment>